<protein>
    <recommendedName>
        <fullName evidence="3">Immunity protein 8 of polymorphic toxin system</fullName>
    </recommendedName>
</protein>
<evidence type="ECO:0000313" key="2">
    <source>
        <dbReference type="Proteomes" id="UP001501705"/>
    </source>
</evidence>
<accession>A0ABN2DJA9</accession>
<dbReference type="EMBL" id="BAAAPH010000011">
    <property type="protein sequence ID" value="GAA1577169.1"/>
    <property type="molecule type" value="Genomic_DNA"/>
</dbReference>
<gene>
    <name evidence="1" type="ORF">GCM10009804_37210</name>
</gene>
<sequence length="94" mass="10700">MESDFEVEFPGYLDGYEFETESKGYLVDVVVRRGVRQWNLTIYDSARLHQEVLDEIERSGRCALSHVLVVPSVTRENVMSALSDLANADFEDLA</sequence>
<proteinExistence type="predicted"/>
<evidence type="ECO:0008006" key="3">
    <source>
        <dbReference type="Google" id="ProtNLM"/>
    </source>
</evidence>
<name>A0ABN2DJA9_9ACTN</name>
<comment type="caution">
    <text evidence="1">The sequence shown here is derived from an EMBL/GenBank/DDBJ whole genome shotgun (WGS) entry which is preliminary data.</text>
</comment>
<keyword evidence="2" id="KW-1185">Reference proteome</keyword>
<organism evidence="1 2">
    <name type="scientific">Kribbella hippodromi</name>
    <dbReference type="NCBI Taxonomy" id="434347"/>
    <lineage>
        <taxon>Bacteria</taxon>
        <taxon>Bacillati</taxon>
        <taxon>Actinomycetota</taxon>
        <taxon>Actinomycetes</taxon>
        <taxon>Propionibacteriales</taxon>
        <taxon>Kribbellaceae</taxon>
        <taxon>Kribbella</taxon>
    </lineage>
</organism>
<evidence type="ECO:0000313" key="1">
    <source>
        <dbReference type="EMBL" id="GAA1577169.1"/>
    </source>
</evidence>
<dbReference type="Proteomes" id="UP001501705">
    <property type="component" value="Unassembled WGS sequence"/>
</dbReference>
<reference evidence="1 2" key="1">
    <citation type="journal article" date="2019" name="Int. J. Syst. Evol. Microbiol.">
        <title>The Global Catalogue of Microorganisms (GCM) 10K type strain sequencing project: providing services to taxonomists for standard genome sequencing and annotation.</title>
        <authorList>
            <consortium name="The Broad Institute Genomics Platform"/>
            <consortium name="The Broad Institute Genome Sequencing Center for Infectious Disease"/>
            <person name="Wu L."/>
            <person name="Ma J."/>
        </authorList>
    </citation>
    <scope>NUCLEOTIDE SEQUENCE [LARGE SCALE GENOMIC DNA]</scope>
    <source>
        <strain evidence="1 2">JCM 15572</strain>
    </source>
</reference>